<evidence type="ECO:0000313" key="12">
    <source>
        <dbReference type="EMBL" id="NYD31175.1"/>
    </source>
</evidence>
<dbReference type="SUPFAM" id="SSF56003">
    <property type="entry name" value="Molybdenum cofactor-binding domain"/>
    <property type="match status" value="1"/>
</dbReference>
<dbReference type="GO" id="GO:0004854">
    <property type="term" value="F:xanthine dehydrogenase activity"/>
    <property type="evidence" value="ECO:0007669"/>
    <property type="project" value="UniProtKB-EC"/>
</dbReference>
<dbReference type="GO" id="GO:0005506">
    <property type="term" value="F:iron ion binding"/>
    <property type="evidence" value="ECO:0007669"/>
    <property type="project" value="InterPro"/>
</dbReference>
<comment type="cofactor">
    <cofactor evidence="10">
        <name>Mo-molybdopterin cytosine dinucleotide</name>
        <dbReference type="ChEBI" id="CHEBI:71308"/>
    </cofactor>
</comment>
<reference evidence="12 13" key="1">
    <citation type="submission" date="2020-07" db="EMBL/GenBank/DDBJ databases">
        <title>Sequencing the genomes of 1000 actinobacteria strains.</title>
        <authorList>
            <person name="Klenk H.-P."/>
        </authorList>
    </citation>
    <scope>NUCLEOTIDE SEQUENCE [LARGE SCALE GENOMIC DNA]</scope>
    <source>
        <strain evidence="12 13">DSM 19082</strain>
    </source>
</reference>
<dbReference type="FunFam" id="3.30.365.10:FF:000002">
    <property type="entry name" value="Xanthine dehydrogenase oxidase"/>
    <property type="match status" value="1"/>
</dbReference>
<dbReference type="Pfam" id="PF20256">
    <property type="entry name" value="MoCoBD_2"/>
    <property type="match status" value="1"/>
</dbReference>
<dbReference type="PANTHER" id="PTHR45444:SF3">
    <property type="entry name" value="XANTHINE DEHYDROGENASE"/>
    <property type="match status" value="1"/>
</dbReference>
<comment type="cofactor">
    <cofactor evidence="9">
        <name>[2Fe-2S] cluster</name>
        <dbReference type="ChEBI" id="CHEBI:190135"/>
    </cofactor>
</comment>
<name>A0A852RJ98_9ACTN</name>
<evidence type="ECO:0000313" key="13">
    <source>
        <dbReference type="Proteomes" id="UP000582231"/>
    </source>
</evidence>
<dbReference type="Pfam" id="PF02738">
    <property type="entry name" value="MoCoBD_1"/>
    <property type="match status" value="1"/>
</dbReference>
<evidence type="ECO:0000256" key="6">
    <source>
        <dbReference type="ARBA" id="ARBA00023002"/>
    </source>
</evidence>
<keyword evidence="7" id="KW-0408">Iron</keyword>
<keyword evidence="6 12" id="KW-0560">Oxidoreductase</keyword>
<dbReference type="AlphaFoldDB" id="A0A852RJ98"/>
<dbReference type="InterPro" id="IPR037165">
    <property type="entry name" value="AldOxase/xan_DH_Mopterin-bd_sf"/>
</dbReference>
<gene>
    <name evidence="12" type="ORF">BJ958_002721</name>
</gene>
<protein>
    <submittedName>
        <fullName evidence="12">Xanthine dehydrogenase large subunit</fullName>
        <ecNumber evidence="12">1.17.1.4</ecNumber>
    </submittedName>
</protein>
<evidence type="ECO:0000256" key="8">
    <source>
        <dbReference type="ARBA" id="ARBA00023014"/>
    </source>
</evidence>
<dbReference type="Gene3D" id="3.30.365.10">
    <property type="entry name" value="Aldehyde oxidase/xanthine dehydrogenase, molybdopterin binding domain"/>
    <property type="match status" value="4"/>
</dbReference>
<evidence type="ECO:0000256" key="9">
    <source>
        <dbReference type="ARBA" id="ARBA00034078"/>
    </source>
</evidence>
<dbReference type="InterPro" id="IPR000674">
    <property type="entry name" value="Ald_Oxase/Xan_DH_a/b"/>
</dbReference>
<dbReference type="FunFam" id="3.30.365.10:FF:000001">
    <property type="entry name" value="Xanthine dehydrogenase oxidase"/>
    <property type="match status" value="1"/>
</dbReference>
<evidence type="ECO:0000256" key="5">
    <source>
        <dbReference type="ARBA" id="ARBA00022723"/>
    </source>
</evidence>
<dbReference type="Pfam" id="PF01315">
    <property type="entry name" value="Ald_Xan_dh_C"/>
    <property type="match status" value="1"/>
</dbReference>
<comment type="cofactor">
    <cofactor evidence="1">
        <name>Mo-molybdopterin</name>
        <dbReference type="ChEBI" id="CHEBI:71302"/>
    </cofactor>
</comment>
<evidence type="ECO:0000256" key="10">
    <source>
        <dbReference type="ARBA" id="ARBA00053029"/>
    </source>
</evidence>
<evidence type="ECO:0000256" key="7">
    <source>
        <dbReference type="ARBA" id="ARBA00023004"/>
    </source>
</evidence>
<dbReference type="Proteomes" id="UP000582231">
    <property type="component" value="Unassembled WGS sequence"/>
</dbReference>
<keyword evidence="8" id="KW-0411">Iron-sulfur</keyword>
<dbReference type="InterPro" id="IPR016208">
    <property type="entry name" value="Ald_Oxase/xanthine_DH-like"/>
</dbReference>
<dbReference type="EMBL" id="JACCBF010000001">
    <property type="protein sequence ID" value="NYD31175.1"/>
    <property type="molecule type" value="Genomic_DNA"/>
</dbReference>
<evidence type="ECO:0000256" key="3">
    <source>
        <dbReference type="ARBA" id="ARBA00006849"/>
    </source>
</evidence>
<dbReference type="InterPro" id="IPR046867">
    <property type="entry name" value="AldOxase/xan_DH_MoCoBD2"/>
</dbReference>
<dbReference type="PANTHER" id="PTHR45444">
    <property type="entry name" value="XANTHINE DEHYDROGENASE"/>
    <property type="match status" value="1"/>
</dbReference>
<dbReference type="GO" id="GO:0051537">
    <property type="term" value="F:2 iron, 2 sulfur cluster binding"/>
    <property type="evidence" value="ECO:0007669"/>
    <property type="project" value="UniProtKB-KW"/>
</dbReference>
<keyword evidence="5" id="KW-0479">Metal-binding</keyword>
<sequence>MSVGEARHHEAAALHVTGRALYTDDLALRAPGVLHAHPVQAPHAHARVTRLDPAPAYRIEGVVRVLTAADVPGVNDSGTKHDEPLFPDEVMFHGQSVAWVLGETFEAARLGALAVAVDYEPLPSLVTVADAIAADSFQGARPTMERGDVEAGFARSTRVFEGVTELAGQEHFYLETHASFAQVDDDGQVNVSCSTQHPTETQEIVAHVLGIASHQVSVQCLRMGGGFGGKEMQPHGYAAVAALGATLTGRPVRVRLTRQQDMTMSGKRHGFHATWRIGFDDDGRLQALDATLTSDGGWSLDLSEPVLSRALCHVDNAYWIPHVRVAGRVARTHTTSQTAFRGFGGPQGMLVIEDALGRCAPLLGLAPEELRRRNFYVEGQATPYGQPVRHPERLDRAWQQVLDTGEYAVRRKEIERHNTGSPHAKRGLAITPVKFGISFNFTSFNQAGALVHVYKDGSVLINHGGTEMGQGLHTKMLQVAATALGLPIERVRLAPTRTDKVPNTSATAASSGADLNGAAVKDACDQILARLVPVRDRLGAEAGWDEVVRTAYLDRIQLWAAGFYRTEGLSWDATTMTGHPFKYFAYGVAAAEVEVDGFTGAYVVRRVDIVHDVGDSLSPLVDLGQVEGGFLQGVGWLTLEDLRWDSSDGPARGRLATQSASTYKLPSLSELPADLRVAFLERATEDGVVYGSKAVGEPPLMLAFSVREALRDAVAAFGPPGVSVELASPATPEAVWWAIERVRG</sequence>
<evidence type="ECO:0000256" key="4">
    <source>
        <dbReference type="ARBA" id="ARBA00022714"/>
    </source>
</evidence>
<keyword evidence="13" id="KW-1185">Reference proteome</keyword>
<dbReference type="Gene3D" id="3.90.1170.50">
    <property type="entry name" value="Aldehyde oxidase/xanthine dehydrogenase, a/b hammerhead"/>
    <property type="match status" value="1"/>
</dbReference>
<dbReference type="SUPFAM" id="SSF54665">
    <property type="entry name" value="CO dehydrogenase molybdoprotein N-domain-like"/>
    <property type="match status" value="1"/>
</dbReference>
<evidence type="ECO:0000259" key="11">
    <source>
        <dbReference type="SMART" id="SM01008"/>
    </source>
</evidence>
<proteinExistence type="inferred from homology"/>
<comment type="caution">
    <text evidence="12">The sequence shown here is derived from an EMBL/GenBank/DDBJ whole genome shotgun (WGS) entry which is preliminary data.</text>
</comment>
<dbReference type="SMART" id="SM01008">
    <property type="entry name" value="Ald_Xan_dh_C"/>
    <property type="match status" value="1"/>
</dbReference>
<accession>A0A852RJ98</accession>
<evidence type="ECO:0000256" key="1">
    <source>
        <dbReference type="ARBA" id="ARBA00001924"/>
    </source>
</evidence>
<evidence type="ECO:0000256" key="2">
    <source>
        <dbReference type="ARBA" id="ARBA00001974"/>
    </source>
</evidence>
<organism evidence="12 13">
    <name type="scientific">Nocardioides kongjuensis</name>
    <dbReference type="NCBI Taxonomy" id="349522"/>
    <lineage>
        <taxon>Bacteria</taxon>
        <taxon>Bacillati</taxon>
        <taxon>Actinomycetota</taxon>
        <taxon>Actinomycetes</taxon>
        <taxon>Propionibacteriales</taxon>
        <taxon>Nocardioidaceae</taxon>
        <taxon>Nocardioides</taxon>
    </lineage>
</organism>
<dbReference type="InterPro" id="IPR008274">
    <property type="entry name" value="AldOxase/xan_DH_MoCoBD1"/>
</dbReference>
<feature type="domain" description="Aldehyde oxidase/xanthine dehydrogenase a/b hammerhead" evidence="11">
    <location>
        <begin position="17"/>
        <end position="123"/>
    </location>
</feature>
<keyword evidence="4" id="KW-0001">2Fe-2S</keyword>
<comment type="similarity">
    <text evidence="3">Belongs to the xanthine dehydrogenase family.</text>
</comment>
<dbReference type="RefSeq" id="WP_343052676.1">
    <property type="nucleotide sequence ID" value="NZ_BAABEF010000001.1"/>
</dbReference>
<comment type="cofactor">
    <cofactor evidence="2">
        <name>FAD</name>
        <dbReference type="ChEBI" id="CHEBI:57692"/>
    </cofactor>
</comment>
<dbReference type="InterPro" id="IPR036856">
    <property type="entry name" value="Ald_Oxase/Xan_DH_a/b_sf"/>
</dbReference>
<dbReference type="EC" id="1.17.1.4" evidence="12"/>